<keyword evidence="4" id="KW-1185">Reference proteome</keyword>
<dbReference type="Proteomes" id="UP000315750">
    <property type="component" value="Chromosome"/>
</dbReference>
<gene>
    <name evidence="3" type="ORF">Pan181_21500</name>
</gene>
<organism evidence="3 4">
    <name type="scientific">Aeoliella mucimassa</name>
    <dbReference type="NCBI Taxonomy" id="2527972"/>
    <lineage>
        <taxon>Bacteria</taxon>
        <taxon>Pseudomonadati</taxon>
        <taxon>Planctomycetota</taxon>
        <taxon>Planctomycetia</taxon>
        <taxon>Pirellulales</taxon>
        <taxon>Lacipirellulaceae</taxon>
        <taxon>Aeoliella</taxon>
    </lineage>
</organism>
<sequence length="441" mass="49366" precursor="true">MIRRLASLLSGCCFMGLLMMAGSLSQAEQPATPYEGTFPTADSKKGLQVELVDDALALGIRHATLNINLSQAMLPGAAADDPRVIGYQNATGTYTMNGDFVRGVEQQLRPLSDAGVLVYAILLTYESDDPDVNRVALHPSYDKSAPNHLGAFNTETQEGREWLAATIEFLAERWSRPSGECGRMVGYIVGNEVNSHWFWSNCGRVTMEEFAEDYLDAVRIVHTAVRSKATWPRVYLSLEHHWNIRYPGGDELQAFPARPFLEYFAKRAKETPGGDFDWHVAFHPYPENLFEPRFWNDKTATDTPDTPRVTFKNLHILTDYLKQPAMQHEGATRHVLLSEQGFHSTPDKEGETAQAAAYCYAYEKVNRLAGIDAFILHRHIDHPHEGGLNLGLRRRTPGAADPHPKKPMYDCFQAAGTPAWDETSKFALPIVGLESWDEISE</sequence>
<name>A0A518AMK2_9BACT</name>
<feature type="chain" id="PRO_5021792040" description="DUF5722 domain-containing protein" evidence="1">
    <location>
        <begin position="28"/>
        <end position="441"/>
    </location>
</feature>
<protein>
    <recommendedName>
        <fullName evidence="2">DUF5722 domain-containing protein</fullName>
    </recommendedName>
</protein>
<dbReference type="InterPro" id="IPR017853">
    <property type="entry name" value="GH"/>
</dbReference>
<evidence type="ECO:0000313" key="3">
    <source>
        <dbReference type="EMBL" id="QDU55948.1"/>
    </source>
</evidence>
<evidence type="ECO:0000259" key="2">
    <source>
        <dbReference type="Pfam" id="PF18989"/>
    </source>
</evidence>
<dbReference type="RefSeq" id="WP_145246727.1">
    <property type="nucleotide sequence ID" value="NZ_CP036278.1"/>
</dbReference>
<dbReference type="Pfam" id="PF18989">
    <property type="entry name" value="DUF5722"/>
    <property type="match status" value="1"/>
</dbReference>
<reference evidence="3 4" key="1">
    <citation type="submission" date="2019-02" db="EMBL/GenBank/DDBJ databases">
        <title>Deep-cultivation of Planctomycetes and their phenomic and genomic characterization uncovers novel biology.</title>
        <authorList>
            <person name="Wiegand S."/>
            <person name="Jogler M."/>
            <person name="Boedeker C."/>
            <person name="Pinto D."/>
            <person name="Vollmers J."/>
            <person name="Rivas-Marin E."/>
            <person name="Kohn T."/>
            <person name="Peeters S.H."/>
            <person name="Heuer A."/>
            <person name="Rast P."/>
            <person name="Oberbeckmann S."/>
            <person name="Bunk B."/>
            <person name="Jeske O."/>
            <person name="Meyerdierks A."/>
            <person name="Storesund J.E."/>
            <person name="Kallscheuer N."/>
            <person name="Luecker S."/>
            <person name="Lage O.M."/>
            <person name="Pohl T."/>
            <person name="Merkel B.J."/>
            <person name="Hornburger P."/>
            <person name="Mueller R.-W."/>
            <person name="Bruemmer F."/>
            <person name="Labrenz M."/>
            <person name="Spormann A.M."/>
            <person name="Op den Camp H."/>
            <person name="Overmann J."/>
            <person name="Amann R."/>
            <person name="Jetten M.S.M."/>
            <person name="Mascher T."/>
            <person name="Medema M.H."/>
            <person name="Devos D.P."/>
            <person name="Kaster A.-K."/>
            <person name="Ovreas L."/>
            <person name="Rohde M."/>
            <person name="Galperin M.Y."/>
            <person name="Jogler C."/>
        </authorList>
    </citation>
    <scope>NUCLEOTIDE SEQUENCE [LARGE SCALE GENOMIC DNA]</scope>
    <source>
        <strain evidence="3 4">Pan181</strain>
    </source>
</reference>
<dbReference type="InterPro" id="IPR043780">
    <property type="entry name" value="DUF5722"/>
</dbReference>
<dbReference type="OrthoDB" id="175224at2"/>
<evidence type="ECO:0000313" key="4">
    <source>
        <dbReference type="Proteomes" id="UP000315750"/>
    </source>
</evidence>
<feature type="domain" description="DUF5722" evidence="2">
    <location>
        <begin position="38"/>
        <end position="439"/>
    </location>
</feature>
<feature type="signal peptide" evidence="1">
    <location>
        <begin position="1"/>
        <end position="27"/>
    </location>
</feature>
<evidence type="ECO:0000256" key="1">
    <source>
        <dbReference type="SAM" id="SignalP"/>
    </source>
</evidence>
<accession>A0A518AMK2</accession>
<dbReference type="EMBL" id="CP036278">
    <property type="protein sequence ID" value="QDU55948.1"/>
    <property type="molecule type" value="Genomic_DNA"/>
</dbReference>
<dbReference type="KEGG" id="amuc:Pan181_21500"/>
<dbReference type="Gene3D" id="3.20.20.80">
    <property type="entry name" value="Glycosidases"/>
    <property type="match status" value="1"/>
</dbReference>
<keyword evidence="1" id="KW-0732">Signal</keyword>
<proteinExistence type="predicted"/>
<dbReference type="SUPFAM" id="SSF51445">
    <property type="entry name" value="(Trans)glycosidases"/>
    <property type="match status" value="1"/>
</dbReference>
<dbReference type="AlphaFoldDB" id="A0A518AMK2"/>